<comment type="caution">
    <text evidence="9">The sequence shown here is derived from an EMBL/GenBank/DDBJ whole genome shotgun (WGS) entry which is preliminary data.</text>
</comment>
<dbReference type="GO" id="GO:0000981">
    <property type="term" value="F:DNA-binding transcription factor activity, RNA polymerase II-specific"/>
    <property type="evidence" value="ECO:0007669"/>
    <property type="project" value="TreeGrafter"/>
</dbReference>
<reference evidence="9" key="1">
    <citation type="submission" date="2022-12" db="EMBL/GenBank/DDBJ databases">
        <title>Chromosome-level genome assembly of the bean flower thrips Megalurothrips usitatus.</title>
        <authorList>
            <person name="Ma L."/>
            <person name="Liu Q."/>
            <person name="Li H."/>
            <person name="Cai W."/>
        </authorList>
    </citation>
    <scope>NUCLEOTIDE SEQUENCE</scope>
    <source>
        <strain evidence="9">Cailab_2022a</strain>
    </source>
</reference>
<keyword evidence="1" id="KW-0479">Metal-binding</keyword>
<keyword evidence="5" id="KW-0539">Nucleus</keyword>
<evidence type="ECO:0000256" key="2">
    <source>
        <dbReference type="ARBA" id="ARBA00022737"/>
    </source>
</evidence>
<evidence type="ECO:0000256" key="1">
    <source>
        <dbReference type="ARBA" id="ARBA00022723"/>
    </source>
</evidence>
<dbReference type="InterPro" id="IPR013087">
    <property type="entry name" value="Znf_C2H2_type"/>
</dbReference>
<dbReference type="PROSITE" id="PS50157">
    <property type="entry name" value="ZINC_FINGER_C2H2_2"/>
    <property type="match status" value="2"/>
</dbReference>
<evidence type="ECO:0000313" key="10">
    <source>
        <dbReference type="Proteomes" id="UP001075354"/>
    </source>
</evidence>
<keyword evidence="4" id="KW-0862">Zinc</keyword>
<comment type="similarity">
    <text evidence="6">Belongs to the snail C2H2-type zinc-finger protein family.</text>
</comment>
<dbReference type="InterPro" id="IPR050527">
    <property type="entry name" value="Snail/Krueppel_Znf"/>
</dbReference>
<dbReference type="PROSITE" id="PS00028">
    <property type="entry name" value="ZINC_FINGER_C2H2_1"/>
    <property type="match status" value="2"/>
</dbReference>
<dbReference type="GO" id="GO:0000978">
    <property type="term" value="F:RNA polymerase II cis-regulatory region sequence-specific DNA binding"/>
    <property type="evidence" value="ECO:0007669"/>
    <property type="project" value="TreeGrafter"/>
</dbReference>
<evidence type="ECO:0000313" key="9">
    <source>
        <dbReference type="EMBL" id="KAJ1528776.1"/>
    </source>
</evidence>
<sequence length="88" mass="10359">MMHKKIKPHSCVVCGHSFTQSEHLKRHLQTHEETKDDRRHHPCPLCDKVLSRKDKLKEHLAHTHSPEREAARRLELENARVATNFIIV</sequence>
<dbReference type="PANTHER" id="PTHR24388">
    <property type="entry name" value="ZINC FINGER PROTEIN"/>
    <property type="match status" value="1"/>
</dbReference>
<keyword evidence="2" id="KW-0677">Repeat</keyword>
<dbReference type="AlphaFoldDB" id="A0AAV7XVD0"/>
<dbReference type="SUPFAM" id="SSF57667">
    <property type="entry name" value="beta-beta-alpha zinc fingers"/>
    <property type="match status" value="1"/>
</dbReference>
<evidence type="ECO:0000256" key="4">
    <source>
        <dbReference type="ARBA" id="ARBA00022833"/>
    </source>
</evidence>
<dbReference type="SMART" id="SM00355">
    <property type="entry name" value="ZnF_C2H2"/>
    <property type="match status" value="2"/>
</dbReference>
<dbReference type="InterPro" id="IPR036236">
    <property type="entry name" value="Znf_C2H2_sf"/>
</dbReference>
<evidence type="ECO:0000259" key="8">
    <source>
        <dbReference type="PROSITE" id="PS50157"/>
    </source>
</evidence>
<evidence type="ECO:0000256" key="7">
    <source>
        <dbReference type="PROSITE-ProRule" id="PRU00042"/>
    </source>
</evidence>
<organism evidence="9 10">
    <name type="scientific">Megalurothrips usitatus</name>
    <name type="common">bean blossom thrips</name>
    <dbReference type="NCBI Taxonomy" id="439358"/>
    <lineage>
        <taxon>Eukaryota</taxon>
        <taxon>Metazoa</taxon>
        <taxon>Ecdysozoa</taxon>
        <taxon>Arthropoda</taxon>
        <taxon>Hexapoda</taxon>
        <taxon>Insecta</taxon>
        <taxon>Pterygota</taxon>
        <taxon>Neoptera</taxon>
        <taxon>Paraneoptera</taxon>
        <taxon>Thysanoptera</taxon>
        <taxon>Terebrantia</taxon>
        <taxon>Thripoidea</taxon>
        <taxon>Thripidae</taxon>
        <taxon>Megalurothrips</taxon>
    </lineage>
</organism>
<dbReference type="Gene3D" id="3.30.160.60">
    <property type="entry name" value="Classic Zinc Finger"/>
    <property type="match status" value="2"/>
</dbReference>
<protein>
    <recommendedName>
        <fullName evidence="8">C2H2-type domain-containing protein</fullName>
    </recommendedName>
</protein>
<dbReference type="PANTHER" id="PTHR24388:SF28">
    <property type="entry name" value="ZINC FINGER PROTEIN 341"/>
    <property type="match status" value="1"/>
</dbReference>
<dbReference type="Pfam" id="PF00096">
    <property type="entry name" value="zf-C2H2"/>
    <property type="match status" value="2"/>
</dbReference>
<dbReference type="EMBL" id="JAPTSV010000004">
    <property type="protein sequence ID" value="KAJ1528776.1"/>
    <property type="molecule type" value="Genomic_DNA"/>
</dbReference>
<accession>A0AAV7XVD0</accession>
<evidence type="ECO:0000256" key="5">
    <source>
        <dbReference type="ARBA" id="ARBA00023242"/>
    </source>
</evidence>
<dbReference type="GO" id="GO:0005634">
    <property type="term" value="C:nucleus"/>
    <property type="evidence" value="ECO:0007669"/>
    <property type="project" value="UniProtKB-ARBA"/>
</dbReference>
<dbReference type="GO" id="GO:0008270">
    <property type="term" value="F:zinc ion binding"/>
    <property type="evidence" value="ECO:0007669"/>
    <property type="project" value="UniProtKB-KW"/>
</dbReference>
<keyword evidence="3 7" id="KW-0863">Zinc-finger</keyword>
<evidence type="ECO:0000256" key="6">
    <source>
        <dbReference type="ARBA" id="ARBA00037948"/>
    </source>
</evidence>
<feature type="domain" description="C2H2-type" evidence="8">
    <location>
        <begin position="41"/>
        <end position="69"/>
    </location>
</feature>
<keyword evidence="10" id="KW-1185">Reference proteome</keyword>
<dbReference type="FunFam" id="3.30.160.60:FF:000446">
    <property type="entry name" value="Zinc finger protein"/>
    <property type="match status" value="1"/>
</dbReference>
<dbReference type="Proteomes" id="UP001075354">
    <property type="component" value="Chromosome 4"/>
</dbReference>
<name>A0AAV7XVD0_9NEOP</name>
<proteinExistence type="inferred from homology"/>
<gene>
    <name evidence="9" type="ORF">ONE63_007160</name>
</gene>
<evidence type="ECO:0000256" key="3">
    <source>
        <dbReference type="ARBA" id="ARBA00022771"/>
    </source>
</evidence>
<feature type="domain" description="C2H2-type" evidence="8">
    <location>
        <begin position="9"/>
        <end position="36"/>
    </location>
</feature>